<name>A0A1H8YUP9_9FLAO</name>
<feature type="signal peptide" evidence="1">
    <location>
        <begin position="1"/>
        <end position="19"/>
    </location>
</feature>
<dbReference type="InterPro" id="IPR025665">
    <property type="entry name" value="Beta-barrel_OMP_2"/>
</dbReference>
<dbReference type="STRING" id="1299341.SAMN05444005_101132"/>
<dbReference type="EMBL" id="FOEI01000001">
    <property type="protein sequence ID" value="SEP55098.1"/>
    <property type="molecule type" value="Genomic_DNA"/>
</dbReference>
<dbReference type="AlphaFoldDB" id="A0A1H8YUP9"/>
<dbReference type="OrthoDB" id="947434at2"/>
<protein>
    <submittedName>
        <fullName evidence="3">Outer membrane protein beta-barrel domain-containing protein</fullName>
    </submittedName>
</protein>
<dbReference type="InterPro" id="IPR011250">
    <property type="entry name" value="OMP/PagP_B-barrel"/>
</dbReference>
<accession>A0A1H8YUP9</accession>
<dbReference type="RefSeq" id="WP_091463722.1">
    <property type="nucleotide sequence ID" value="NZ_FOEI01000001.1"/>
</dbReference>
<keyword evidence="4" id="KW-1185">Reference proteome</keyword>
<evidence type="ECO:0000259" key="2">
    <source>
        <dbReference type="Pfam" id="PF13568"/>
    </source>
</evidence>
<dbReference type="Proteomes" id="UP000198648">
    <property type="component" value="Unassembled WGS sequence"/>
</dbReference>
<dbReference type="SUPFAM" id="SSF56925">
    <property type="entry name" value="OMPA-like"/>
    <property type="match status" value="1"/>
</dbReference>
<organism evidence="3 4">
    <name type="scientific">Flavobacterium urocaniciphilum</name>
    <dbReference type="NCBI Taxonomy" id="1299341"/>
    <lineage>
        <taxon>Bacteria</taxon>
        <taxon>Pseudomonadati</taxon>
        <taxon>Bacteroidota</taxon>
        <taxon>Flavobacteriia</taxon>
        <taxon>Flavobacteriales</taxon>
        <taxon>Flavobacteriaceae</taxon>
        <taxon>Flavobacterium</taxon>
    </lineage>
</organism>
<feature type="chain" id="PRO_5011646068" evidence="1">
    <location>
        <begin position="20"/>
        <end position="205"/>
    </location>
</feature>
<dbReference type="Pfam" id="PF13568">
    <property type="entry name" value="OMP_b-brl_2"/>
    <property type="match status" value="1"/>
</dbReference>
<evidence type="ECO:0000256" key="1">
    <source>
        <dbReference type="SAM" id="SignalP"/>
    </source>
</evidence>
<sequence length="205" mass="23692">MKKQIFLFLLLLTSSLSKAQFFYGDFCLDCYASIEAGGIYSNISGLENSSGKTGFYFGFYQFFPIDDQFSFRSGLSYNNIGAEVDGFDTPLIIHSINFPLSLHYRLKENYQFFGGGEFGTNLFGKYPQRRDEYYDSFDNQMAFNENFTFLDVSAFLGVGYIISDNIDFNLKYNLGLTSINKEDIFRDNNWKKNWLTLSVGYTFRD</sequence>
<evidence type="ECO:0000313" key="4">
    <source>
        <dbReference type="Proteomes" id="UP000198648"/>
    </source>
</evidence>
<keyword evidence="1" id="KW-0732">Signal</keyword>
<reference evidence="3 4" key="1">
    <citation type="submission" date="2016-10" db="EMBL/GenBank/DDBJ databases">
        <authorList>
            <person name="de Groot N.N."/>
        </authorList>
    </citation>
    <scope>NUCLEOTIDE SEQUENCE [LARGE SCALE GENOMIC DNA]</scope>
    <source>
        <strain evidence="3 4">DSM 27078</strain>
    </source>
</reference>
<gene>
    <name evidence="3" type="ORF">SAMN05444005_101132</name>
</gene>
<proteinExistence type="predicted"/>
<feature type="domain" description="Outer membrane protein beta-barrel" evidence="2">
    <location>
        <begin position="42"/>
        <end position="179"/>
    </location>
</feature>
<evidence type="ECO:0000313" key="3">
    <source>
        <dbReference type="EMBL" id="SEP55098.1"/>
    </source>
</evidence>